<feature type="coiled-coil region" evidence="1">
    <location>
        <begin position="44"/>
        <end position="78"/>
    </location>
</feature>
<keyword evidence="4" id="KW-1185">Reference proteome</keyword>
<dbReference type="AlphaFoldDB" id="A0A399RS75"/>
<gene>
    <name evidence="3" type="primary">trbJ</name>
    <name evidence="3" type="ORF">D1223_02555</name>
</gene>
<organism evidence="3 4">
    <name type="scientific">Henriciella mobilis</name>
    <dbReference type="NCBI Taxonomy" id="2305467"/>
    <lineage>
        <taxon>Bacteria</taxon>
        <taxon>Pseudomonadati</taxon>
        <taxon>Pseudomonadota</taxon>
        <taxon>Alphaproteobacteria</taxon>
        <taxon>Hyphomonadales</taxon>
        <taxon>Hyphomonadaceae</taxon>
        <taxon>Henriciella</taxon>
    </lineage>
</organism>
<dbReference type="OrthoDB" id="9807335at2"/>
<evidence type="ECO:0000256" key="1">
    <source>
        <dbReference type="SAM" id="Coils"/>
    </source>
</evidence>
<dbReference type="Proteomes" id="UP000266385">
    <property type="component" value="Unassembled WGS sequence"/>
</dbReference>
<name>A0A399RS75_9PROT</name>
<accession>A0A399RS75</accession>
<evidence type="ECO:0000313" key="4">
    <source>
        <dbReference type="Proteomes" id="UP000266385"/>
    </source>
</evidence>
<comment type="caution">
    <text evidence="3">The sequence shown here is derived from an EMBL/GenBank/DDBJ whole genome shotgun (WGS) entry which is preliminary data.</text>
</comment>
<keyword evidence="1" id="KW-0175">Coiled coil</keyword>
<dbReference type="RefSeq" id="WP_119374829.1">
    <property type="nucleotide sequence ID" value="NZ_QWFX01000005.1"/>
</dbReference>
<dbReference type="NCBIfam" id="NF010448">
    <property type="entry name" value="PRK13874.1"/>
    <property type="match status" value="1"/>
</dbReference>
<feature type="signal peptide" evidence="2">
    <location>
        <begin position="1"/>
        <end position="30"/>
    </location>
</feature>
<proteinExistence type="predicted"/>
<reference evidence="3 4" key="1">
    <citation type="submission" date="2018-08" db="EMBL/GenBank/DDBJ databases">
        <title>Henriciella mobilis sp. nov., isolated from seawater.</title>
        <authorList>
            <person name="Cheng H."/>
            <person name="Wu Y.-H."/>
            <person name="Xu X.-W."/>
            <person name="Guo L.-L."/>
        </authorList>
    </citation>
    <scope>NUCLEOTIDE SEQUENCE [LARGE SCALE GENOMIC DNA]</scope>
    <source>
        <strain evidence="3 4">JN25</strain>
    </source>
</reference>
<keyword evidence="2" id="KW-0732">Signal</keyword>
<protein>
    <submittedName>
        <fullName evidence="3">P-type conjugative transfer protein TrbJ</fullName>
    </submittedName>
</protein>
<feature type="chain" id="PRO_5017412672" evidence="2">
    <location>
        <begin position="31"/>
        <end position="238"/>
    </location>
</feature>
<dbReference type="NCBIfam" id="TIGR02780">
    <property type="entry name" value="TrbJ_Ti"/>
    <property type="match status" value="1"/>
</dbReference>
<evidence type="ECO:0000256" key="2">
    <source>
        <dbReference type="SAM" id="SignalP"/>
    </source>
</evidence>
<sequence length="238" mass="26431">MKRALSGLAGLLVPLAAVPLTVLMPPPAHAQLTVYDPANHVQNVLQAVRALQQIDQQIEQLTHEIEMLENMARNLETLPVNVAEAIILDRIHRIEELMRKAEGIGYGVDEVEREYETAYPESYGEEPPPQDVLVEDARARWRQSRTAYRDTLTTVAAALEDNQTDATAIAGLIEQSQGAAGNLQVLQAGNQIEAMQTEQLIQMESMMASYYRAEALERARELAEAERGRARTKAFLGD</sequence>
<evidence type="ECO:0000313" key="3">
    <source>
        <dbReference type="EMBL" id="RIJ32747.1"/>
    </source>
</evidence>
<dbReference type="EMBL" id="QWFX01000005">
    <property type="protein sequence ID" value="RIJ32747.1"/>
    <property type="molecule type" value="Genomic_DNA"/>
</dbReference>
<dbReference type="InterPro" id="IPR014147">
    <property type="entry name" value="T4SS_TrbJ"/>
</dbReference>